<dbReference type="Proteomes" id="UP000308092">
    <property type="component" value="Unassembled WGS sequence"/>
</dbReference>
<gene>
    <name evidence="2" type="ORF">EYZ11_006239</name>
</gene>
<keyword evidence="3" id="KW-1185">Reference proteome</keyword>
<name>A0A4S3JFW1_9EURO</name>
<dbReference type="EMBL" id="SOSA01000217">
    <property type="protein sequence ID" value="THC94266.1"/>
    <property type="molecule type" value="Genomic_DNA"/>
</dbReference>
<accession>A0A4S3JFW1</accession>
<evidence type="ECO:0000256" key="1">
    <source>
        <dbReference type="SAM" id="SignalP"/>
    </source>
</evidence>
<feature type="chain" id="PRO_5020660191" evidence="1">
    <location>
        <begin position="27"/>
        <end position="61"/>
    </location>
</feature>
<comment type="caution">
    <text evidence="2">The sequence shown here is derived from an EMBL/GenBank/DDBJ whole genome shotgun (WGS) entry which is preliminary data.</text>
</comment>
<proteinExistence type="predicted"/>
<reference evidence="2 3" key="1">
    <citation type="submission" date="2019-03" db="EMBL/GenBank/DDBJ databases">
        <title>The genome sequence of a newly discovered highly antifungal drug resistant Aspergillus species, Aspergillus tanneri NIH 1004.</title>
        <authorList>
            <person name="Mounaud S."/>
            <person name="Singh I."/>
            <person name="Joardar V."/>
            <person name="Pakala S."/>
            <person name="Pakala S."/>
            <person name="Venepally P."/>
            <person name="Hoover J."/>
            <person name="Nierman W."/>
            <person name="Chung J."/>
            <person name="Losada L."/>
        </authorList>
    </citation>
    <scope>NUCLEOTIDE SEQUENCE [LARGE SCALE GENOMIC DNA]</scope>
    <source>
        <strain evidence="2 3">NIH1004</strain>
    </source>
</reference>
<organism evidence="2 3">
    <name type="scientific">Aspergillus tanneri</name>
    <dbReference type="NCBI Taxonomy" id="1220188"/>
    <lineage>
        <taxon>Eukaryota</taxon>
        <taxon>Fungi</taxon>
        <taxon>Dikarya</taxon>
        <taxon>Ascomycota</taxon>
        <taxon>Pezizomycotina</taxon>
        <taxon>Eurotiomycetes</taxon>
        <taxon>Eurotiomycetidae</taxon>
        <taxon>Eurotiales</taxon>
        <taxon>Aspergillaceae</taxon>
        <taxon>Aspergillus</taxon>
        <taxon>Aspergillus subgen. Circumdati</taxon>
    </lineage>
</organism>
<sequence length="61" mass="6961">MSPYAGPQSPASILVTLALHLLLGETEDYNKWQGTFLQGKGVSVRFFRCCMHLYAHIFPYR</sequence>
<dbReference type="AlphaFoldDB" id="A0A4S3JFW1"/>
<protein>
    <submittedName>
        <fullName evidence="2">Uncharacterized protein</fullName>
    </submittedName>
</protein>
<evidence type="ECO:0000313" key="2">
    <source>
        <dbReference type="EMBL" id="THC94266.1"/>
    </source>
</evidence>
<keyword evidence="1" id="KW-0732">Signal</keyword>
<evidence type="ECO:0000313" key="3">
    <source>
        <dbReference type="Proteomes" id="UP000308092"/>
    </source>
</evidence>
<feature type="signal peptide" evidence="1">
    <location>
        <begin position="1"/>
        <end position="26"/>
    </location>
</feature>
<dbReference type="VEuPathDB" id="FungiDB:EYZ11_006239"/>